<accession>A0A9N7VNR2</accession>
<evidence type="ECO:0000313" key="3">
    <source>
        <dbReference type="Proteomes" id="UP001153269"/>
    </source>
</evidence>
<reference evidence="2" key="1">
    <citation type="submission" date="2020-03" db="EMBL/GenBank/DDBJ databases">
        <authorList>
            <person name="Weist P."/>
        </authorList>
    </citation>
    <scope>NUCLEOTIDE SEQUENCE</scope>
</reference>
<feature type="compositionally biased region" description="Low complexity" evidence="1">
    <location>
        <begin position="31"/>
        <end position="45"/>
    </location>
</feature>
<proteinExistence type="predicted"/>
<evidence type="ECO:0000313" key="2">
    <source>
        <dbReference type="EMBL" id="CAB1452637.1"/>
    </source>
</evidence>
<gene>
    <name evidence="2" type="ORF">PLEPLA_LOCUS40387</name>
</gene>
<keyword evidence="3" id="KW-1185">Reference proteome</keyword>
<feature type="compositionally biased region" description="Polar residues" evidence="1">
    <location>
        <begin position="78"/>
        <end position="89"/>
    </location>
</feature>
<organism evidence="2 3">
    <name type="scientific">Pleuronectes platessa</name>
    <name type="common">European plaice</name>
    <dbReference type="NCBI Taxonomy" id="8262"/>
    <lineage>
        <taxon>Eukaryota</taxon>
        <taxon>Metazoa</taxon>
        <taxon>Chordata</taxon>
        <taxon>Craniata</taxon>
        <taxon>Vertebrata</taxon>
        <taxon>Euteleostomi</taxon>
        <taxon>Actinopterygii</taxon>
        <taxon>Neopterygii</taxon>
        <taxon>Teleostei</taxon>
        <taxon>Neoteleostei</taxon>
        <taxon>Acanthomorphata</taxon>
        <taxon>Carangaria</taxon>
        <taxon>Pleuronectiformes</taxon>
        <taxon>Pleuronectoidei</taxon>
        <taxon>Pleuronectidae</taxon>
        <taxon>Pleuronectes</taxon>
    </lineage>
</organism>
<dbReference type="EMBL" id="CADEAL010004136">
    <property type="protein sequence ID" value="CAB1452637.1"/>
    <property type="molecule type" value="Genomic_DNA"/>
</dbReference>
<dbReference type="Proteomes" id="UP001153269">
    <property type="component" value="Unassembled WGS sequence"/>
</dbReference>
<evidence type="ECO:0000256" key="1">
    <source>
        <dbReference type="SAM" id="MobiDB-lite"/>
    </source>
</evidence>
<dbReference type="AlphaFoldDB" id="A0A9N7VNR2"/>
<sequence length="110" mass="12026">MRRRGRERERGERGKEGSLMWAVNPATLQQPSLSSSIPPSRKSIPALSIPPISCDGSAKGKQTRWGVCSGLTGRTERPVTSTGDTSSMFTHHLPSVCKPVDQVYSVEWTT</sequence>
<feature type="compositionally biased region" description="Basic and acidic residues" evidence="1">
    <location>
        <begin position="1"/>
        <end position="16"/>
    </location>
</feature>
<feature type="region of interest" description="Disordered" evidence="1">
    <location>
        <begin position="1"/>
        <end position="90"/>
    </location>
</feature>
<name>A0A9N7VNR2_PLEPL</name>
<comment type="caution">
    <text evidence="2">The sequence shown here is derived from an EMBL/GenBank/DDBJ whole genome shotgun (WGS) entry which is preliminary data.</text>
</comment>
<protein>
    <submittedName>
        <fullName evidence="2">Uncharacterized protein</fullName>
    </submittedName>
</protein>